<evidence type="ECO:0000259" key="1">
    <source>
        <dbReference type="Pfam" id="PF22294"/>
    </source>
</evidence>
<reference evidence="3" key="1">
    <citation type="submission" date="2016-10" db="EMBL/GenBank/DDBJ databases">
        <authorList>
            <person name="Varghese N."/>
            <person name="Submissions S."/>
        </authorList>
    </citation>
    <scope>NUCLEOTIDE SEQUENCE [LARGE SCALE GENOMIC DNA]</scope>
    <source>
        <strain evidence="3">ATCC 700689</strain>
    </source>
</reference>
<dbReference type="AlphaFoldDB" id="A0A1G8PVA3"/>
<organism evidence="2 3">
    <name type="scientific">Pseudomonas abietaniphila</name>
    <dbReference type="NCBI Taxonomy" id="89065"/>
    <lineage>
        <taxon>Bacteria</taxon>
        <taxon>Pseudomonadati</taxon>
        <taxon>Pseudomonadota</taxon>
        <taxon>Gammaproteobacteria</taxon>
        <taxon>Pseudomonadales</taxon>
        <taxon>Pseudomonadaceae</taxon>
        <taxon>Pseudomonas</taxon>
    </lineage>
</organism>
<sequence length="106" mass="11966">MGPKTAELIRVLDQIASLLNKEGVDHWCRWACKARARLLDSDYSGIEYVLSAYGGMGSFNDLVLGQKYEDGMFSTTPDYVFLNDKLEKLRSDAGRLAEEIRMSQKP</sequence>
<accession>A0A1G8PVA3</accession>
<dbReference type="InterPro" id="IPR054239">
    <property type="entry name" value="DUF6966"/>
</dbReference>
<dbReference type="EMBL" id="FNCO01000019">
    <property type="protein sequence ID" value="SDI96353.1"/>
    <property type="molecule type" value="Genomic_DNA"/>
</dbReference>
<feature type="domain" description="DUF6966" evidence="1">
    <location>
        <begin position="22"/>
        <end position="65"/>
    </location>
</feature>
<dbReference type="STRING" id="89065.SAMN05216605_119122"/>
<name>A0A1G8PVA3_9PSED</name>
<proteinExistence type="predicted"/>
<dbReference type="Proteomes" id="UP000182894">
    <property type="component" value="Unassembled WGS sequence"/>
</dbReference>
<protein>
    <recommendedName>
        <fullName evidence="1">DUF6966 domain-containing protein</fullName>
    </recommendedName>
</protein>
<evidence type="ECO:0000313" key="3">
    <source>
        <dbReference type="Proteomes" id="UP000182894"/>
    </source>
</evidence>
<keyword evidence="3" id="KW-1185">Reference proteome</keyword>
<gene>
    <name evidence="2" type="ORF">SAMN05216605_119122</name>
</gene>
<evidence type="ECO:0000313" key="2">
    <source>
        <dbReference type="EMBL" id="SDI96353.1"/>
    </source>
</evidence>
<dbReference type="RefSeq" id="WP_074757845.1">
    <property type="nucleotide sequence ID" value="NZ_FNCO01000019.1"/>
</dbReference>
<dbReference type="Pfam" id="PF22294">
    <property type="entry name" value="DUF6966"/>
    <property type="match status" value="1"/>
</dbReference>
<dbReference type="OrthoDB" id="1449298at2"/>